<gene>
    <name evidence="2" type="ORF">HMPREF1541_10452</name>
</gene>
<dbReference type="HOGENOM" id="CLU_063074_2_0_1"/>
<dbReference type="Gene3D" id="1.10.490.10">
    <property type="entry name" value="Globins"/>
    <property type="match status" value="1"/>
</dbReference>
<feature type="domain" description="Globin-sensor" evidence="1">
    <location>
        <begin position="15"/>
        <end position="202"/>
    </location>
</feature>
<dbReference type="PANTHER" id="PTHR42071">
    <property type="entry name" value="PROTOGLOBIN DOMAIN-CONTAINING PROTEIN"/>
    <property type="match status" value="1"/>
</dbReference>
<dbReference type="Pfam" id="PF11563">
    <property type="entry name" value="Protoglobin"/>
    <property type="match status" value="1"/>
</dbReference>
<dbReference type="eggNOG" id="ENOG502S0AP">
    <property type="taxonomic scope" value="Eukaryota"/>
</dbReference>
<evidence type="ECO:0000259" key="1">
    <source>
        <dbReference type="Pfam" id="PF11563"/>
    </source>
</evidence>
<accession>W2S6F6</accession>
<organism evidence="2 3">
    <name type="scientific">Cyphellophora europaea (strain CBS 101466)</name>
    <name type="common">Phialophora europaea</name>
    <dbReference type="NCBI Taxonomy" id="1220924"/>
    <lineage>
        <taxon>Eukaryota</taxon>
        <taxon>Fungi</taxon>
        <taxon>Dikarya</taxon>
        <taxon>Ascomycota</taxon>
        <taxon>Pezizomycotina</taxon>
        <taxon>Eurotiomycetes</taxon>
        <taxon>Chaetothyriomycetidae</taxon>
        <taxon>Chaetothyriales</taxon>
        <taxon>Cyphellophoraceae</taxon>
        <taxon>Cyphellophora</taxon>
    </lineage>
</organism>
<dbReference type="InParanoid" id="W2S6F6"/>
<dbReference type="VEuPathDB" id="FungiDB:HMPREF1541_10452"/>
<dbReference type="EMBL" id="KB822715">
    <property type="protein sequence ID" value="ETN44272.1"/>
    <property type="molecule type" value="Genomic_DNA"/>
</dbReference>
<dbReference type="AlphaFoldDB" id="W2S6F6"/>
<proteinExistence type="predicted"/>
<evidence type="ECO:0000313" key="2">
    <source>
        <dbReference type="EMBL" id="ETN44272.1"/>
    </source>
</evidence>
<dbReference type="PANTHER" id="PTHR42071:SF1">
    <property type="entry name" value="GLOBIN-SENSOR DOMAIN-CONTAINING PROTEIN"/>
    <property type="match status" value="1"/>
</dbReference>
<sequence length="202" mass="23472">MQHIDSQQINHDIPARVSYLQSFLLFEPATDGPLLNSTKPVLAPILDVIVDSVYDHLLEYDITAAPFARAQTSDQQSVSVSQLDGFHENIKFRKDFLKRYLIKLVDNTDWTPESRFWDYLDRVAKAHTGATDSGLKWRLHKPKLLVSYREISLLLGWVQNAVMDIVMGLDNLDLETRLKVVRALNKYWWLQNDLFARHYTKD</sequence>
<keyword evidence="3" id="KW-1185">Reference proteome</keyword>
<dbReference type="InterPro" id="IPR044398">
    <property type="entry name" value="Globin-sensor_dom"/>
</dbReference>
<dbReference type="GO" id="GO:0020037">
    <property type="term" value="F:heme binding"/>
    <property type="evidence" value="ECO:0007669"/>
    <property type="project" value="InterPro"/>
</dbReference>
<dbReference type="Proteomes" id="UP000030752">
    <property type="component" value="Unassembled WGS sequence"/>
</dbReference>
<dbReference type="OrthoDB" id="10027058at2759"/>
<dbReference type="RefSeq" id="XP_008713345.1">
    <property type="nucleotide sequence ID" value="XM_008715123.1"/>
</dbReference>
<reference evidence="2 3" key="1">
    <citation type="submission" date="2013-03" db="EMBL/GenBank/DDBJ databases">
        <title>The Genome Sequence of Phialophora europaea CBS 101466.</title>
        <authorList>
            <consortium name="The Broad Institute Genomics Platform"/>
            <person name="Cuomo C."/>
            <person name="de Hoog S."/>
            <person name="Gorbushina A."/>
            <person name="Walker B."/>
            <person name="Young S.K."/>
            <person name="Zeng Q."/>
            <person name="Gargeya S."/>
            <person name="Fitzgerald M."/>
            <person name="Haas B."/>
            <person name="Abouelleil A."/>
            <person name="Allen A.W."/>
            <person name="Alvarado L."/>
            <person name="Arachchi H.M."/>
            <person name="Berlin A.M."/>
            <person name="Chapman S.B."/>
            <person name="Gainer-Dewar J."/>
            <person name="Goldberg J."/>
            <person name="Griggs A."/>
            <person name="Gujja S."/>
            <person name="Hansen M."/>
            <person name="Howarth C."/>
            <person name="Imamovic A."/>
            <person name="Ireland A."/>
            <person name="Larimer J."/>
            <person name="McCowan C."/>
            <person name="Murphy C."/>
            <person name="Pearson M."/>
            <person name="Poon T.W."/>
            <person name="Priest M."/>
            <person name="Roberts A."/>
            <person name="Saif S."/>
            <person name="Shea T."/>
            <person name="Sisk P."/>
            <person name="Sykes S."/>
            <person name="Wortman J."/>
            <person name="Nusbaum C."/>
            <person name="Birren B."/>
        </authorList>
    </citation>
    <scope>NUCLEOTIDE SEQUENCE [LARGE SCALE GENOMIC DNA]</scope>
    <source>
        <strain evidence="2 3">CBS 101466</strain>
    </source>
</reference>
<dbReference type="GeneID" id="19977791"/>
<name>W2S6F6_CYPE1</name>
<evidence type="ECO:0000313" key="3">
    <source>
        <dbReference type="Proteomes" id="UP000030752"/>
    </source>
</evidence>
<dbReference type="InterPro" id="IPR012292">
    <property type="entry name" value="Globin/Proto"/>
</dbReference>
<protein>
    <recommendedName>
        <fullName evidence="1">Globin-sensor domain-containing protein</fullName>
    </recommendedName>
</protein>
<dbReference type="GO" id="GO:0019825">
    <property type="term" value="F:oxygen binding"/>
    <property type="evidence" value="ECO:0007669"/>
    <property type="project" value="InterPro"/>
</dbReference>